<dbReference type="SUPFAM" id="SSF63520">
    <property type="entry name" value="PTS-regulatory domain, PRD"/>
    <property type="match status" value="2"/>
</dbReference>
<name>A0ABQ5NMK0_9BACI</name>
<keyword evidence="10" id="KW-1185">Reference proteome</keyword>
<reference evidence="9" key="1">
    <citation type="submission" date="2022-08" db="EMBL/GenBank/DDBJ databases">
        <title>Draft genome sequence of Lysinibacillus sp. strain KH24.</title>
        <authorList>
            <person name="Kanbe H."/>
            <person name="Itoh H."/>
        </authorList>
    </citation>
    <scope>NUCLEOTIDE SEQUENCE</scope>
    <source>
        <strain evidence="9">KH24</strain>
    </source>
</reference>
<dbReference type="SUPFAM" id="SSF52794">
    <property type="entry name" value="PTS system IIB component-like"/>
    <property type="match status" value="1"/>
</dbReference>
<dbReference type="InterPro" id="IPR011608">
    <property type="entry name" value="PRD"/>
</dbReference>
<keyword evidence="3" id="KW-0805">Transcription regulation</keyword>
<dbReference type="InterPro" id="IPR002178">
    <property type="entry name" value="PTS_EIIA_type-2_dom"/>
</dbReference>
<feature type="domain" description="PTS EIIB type-2" evidence="7">
    <location>
        <begin position="408"/>
        <end position="499"/>
    </location>
</feature>
<accession>A0ABQ5NMK0</accession>
<dbReference type="Pfam" id="PF00359">
    <property type="entry name" value="PTS_EIIA_2"/>
    <property type="match status" value="1"/>
</dbReference>
<dbReference type="PANTHER" id="PTHR30185:SF13">
    <property type="entry name" value="LICABCH OPERON REGULATOR-RELATED"/>
    <property type="match status" value="1"/>
</dbReference>
<evidence type="ECO:0000313" key="10">
    <source>
        <dbReference type="Proteomes" id="UP001065593"/>
    </source>
</evidence>
<sequence length="639" mass="74257">MNIISKRQRDILLLLASAKEPLTSEWMAKELGISDRTVRTEIKLIQQEYMLNEDAIESTRGKGYQLKVQDINFFVNHLKQIHNPSDLAEDFVHQQNRVLYMLRRLILEKDCIKLDSFTEEMFVSLSTVQNDLKFVREILEKYNLKLTNRPYYGTKVEGDEYMKRLCLSNTLFSNNRHIDLYGGTMYLFDPELIQKIKQILIAKVSEYKIDISDISLENLATHIAIACKRIEEKFVIEPFEDGLIEHYPFERIVASEIIQEVEVYTGLDFPAAEIDYIIVHLLGTKLLHQKELIEYGEFDEVGRIVQNILERLQQELNWNLKGDMEFIQSLTLHIRPAMNRLRYKMNIRNPLLEDIKKKYPMAFEGAVIASKCIEEYLGSEVTEHEIAYIALHIGVALERRKATKNNKKRVLIICASGVGSAKLLYYRLLHLFENNIEIIDTINYYNLMNVDLAMVDLIISTIPIKEHVPIPVIVVSTFLEDRDIESIQKSIVAHPSETKVYTHASRIFLKKDLLDKESVIRFLCNELYRQQLVSKDYVELVLEREAIAPTSYGNLVAIPHPMKPVTTETFWTICTLKRPIQWHEQKMVQFVCLLNVKQGSTTDLDNMFKKLIAIIENKSTIQKLLDSQTPEEIIALLQT</sequence>
<protein>
    <submittedName>
        <fullName evidence="9">LicABCH operon regulator</fullName>
    </submittedName>
</protein>
<keyword evidence="1" id="KW-0808">Transferase</keyword>
<evidence type="ECO:0000256" key="3">
    <source>
        <dbReference type="ARBA" id="ARBA00023015"/>
    </source>
</evidence>
<dbReference type="InterPro" id="IPR036390">
    <property type="entry name" value="WH_DNA-bd_sf"/>
</dbReference>
<dbReference type="InterPro" id="IPR013196">
    <property type="entry name" value="HTH_11"/>
</dbReference>
<dbReference type="CDD" id="cd05568">
    <property type="entry name" value="PTS_IIB_bgl_like"/>
    <property type="match status" value="1"/>
</dbReference>
<dbReference type="EMBL" id="BRZA01000003">
    <property type="protein sequence ID" value="GLC89559.1"/>
    <property type="molecule type" value="Genomic_DNA"/>
</dbReference>
<dbReference type="InterPro" id="IPR007737">
    <property type="entry name" value="Mga_HTH"/>
</dbReference>
<feature type="domain" description="PTS EIIA type-2" evidence="6">
    <location>
        <begin position="500"/>
        <end position="639"/>
    </location>
</feature>
<dbReference type="Pfam" id="PF08279">
    <property type="entry name" value="HTH_11"/>
    <property type="match status" value="1"/>
</dbReference>
<dbReference type="InterPro" id="IPR036388">
    <property type="entry name" value="WH-like_DNA-bd_sf"/>
</dbReference>
<dbReference type="RefSeq" id="WP_264989366.1">
    <property type="nucleotide sequence ID" value="NZ_BRZA01000003.1"/>
</dbReference>
<dbReference type="Gene3D" id="1.10.1790.10">
    <property type="entry name" value="PRD domain"/>
    <property type="match status" value="2"/>
</dbReference>
<dbReference type="InterPro" id="IPR016152">
    <property type="entry name" value="PTrfase/Anion_transptr"/>
</dbReference>
<evidence type="ECO:0000259" key="8">
    <source>
        <dbReference type="PROSITE" id="PS51372"/>
    </source>
</evidence>
<keyword evidence="5" id="KW-0804">Transcription</keyword>
<evidence type="ECO:0000259" key="7">
    <source>
        <dbReference type="PROSITE" id="PS51099"/>
    </source>
</evidence>
<organism evidence="9 10">
    <name type="scientific">Lysinibacillus piscis</name>
    <dbReference type="NCBI Taxonomy" id="2518931"/>
    <lineage>
        <taxon>Bacteria</taxon>
        <taxon>Bacillati</taxon>
        <taxon>Bacillota</taxon>
        <taxon>Bacilli</taxon>
        <taxon>Bacillales</taxon>
        <taxon>Bacillaceae</taxon>
        <taxon>Lysinibacillus</taxon>
    </lineage>
</organism>
<evidence type="ECO:0000256" key="5">
    <source>
        <dbReference type="ARBA" id="ARBA00023163"/>
    </source>
</evidence>
<dbReference type="InterPro" id="IPR013011">
    <property type="entry name" value="PTS_EIIB_2"/>
</dbReference>
<dbReference type="PANTHER" id="PTHR30185">
    <property type="entry name" value="CRYPTIC BETA-GLUCOSIDE BGL OPERON ANTITERMINATOR"/>
    <property type="match status" value="1"/>
</dbReference>
<dbReference type="InterPro" id="IPR036095">
    <property type="entry name" value="PTS_EIIB-like_sf"/>
</dbReference>
<dbReference type="Gene3D" id="3.40.930.10">
    <property type="entry name" value="Mannitol-specific EII, Chain A"/>
    <property type="match status" value="1"/>
</dbReference>
<dbReference type="Pfam" id="PF05043">
    <property type="entry name" value="Mga"/>
    <property type="match status" value="1"/>
</dbReference>
<evidence type="ECO:0000313" key="9">
    <source>
        <dbReference type="EMBL" id="GLC89559.1"/>
    </source>
</evidence>
<dbReference type="SUPFAM" id="SSF46785">
    <property type="entry name" value="Winged helix' DNA-binding domain"/>
    <property type="match status" value="1"/>
</dbReference>
<evidence type="ECO:0000256" key="1">
    <source>
        <dbReference type="ARBA" id="ARBA00022679"/>
    </source>
</evidence>
<dbReference type="InterPro" id="IPR036634">
    <property type="entry name" value="PRD_sf"/>
</dbReference>
<evidence type="ECO:0000259" key="6">
    <source>
        <dbReference type="PROSITE" id="PS51094"/>
    </source>
</evidence>
<dbReference type="PROSITE" id="PS51099">
    <property type="entry name" value="PTS_EIIB_TYPE_2"/>
    <property type="match status" value="1"/>
</dbReference>
<keyword evidence="4" id="KW-0010">Activator</keyword>
<gene>
    <name evidence="9" type="primary">licR</name>
    <name evidence="9" type="ORF">LYSBPC_26860</name>
</gene>
<feature type="domain" description="PRD" evidence="8">
    <location>
        <begin position="296"/>
        <end position="403"/>
    </location>
</feature>
<evidence type="ECO:0000256" key="2">
    <source>
        <dbReference type="ARBA" id="ARBA00022737"/>
    </source>
</evidence>
<dbReference type="Gene3D" id="1.10.10.10">
    <property type="entry name" value="Winged helix-like DNA-binding domain superfamily/Winged helix DNA-binding domain"/>
    <property type="match status" value="2"/>
</dbReference>
<dbReference type="Pfam" id="PF00874">
    <property type="entry name" value="PRD"/>
    <property type="match status" value="2"/>
</dbReference>
<dbReference type="PROSITE" id="PS51094">
    <property type="entry name" value="PTS_EIIA_TYPE_2"/>
    <property type="match status" value="1"/>
</dbReference>
<dbReference type="PROSITE" id="PS51372">
    <property type="entry name" value="PRD_2"/>
    <property type="match status" value="2"/>
</dbReference>
<dbReference type="CDD" id="cd00211">
    <property type="entry name" value="PTS_IIA_fru"/>
    <property type="match status" value="1"/>
</dbReference>
<dbReference type="Proteomes" id="UP001065593">
    <property type="component" value="Unassembled WGS sequence"/>
</dbReference>
<proteinExistence type="predicted"/>
<feature type="domain" description="PRD" evidence="8">
    <location>
        <begin position="187"/>
        <end position="291"/>
    </location>
</feature>
<evidence type="ECO:0000256" key="4">
    <source>
        <dbReference type="ARBA" id="ARBA00023159"/>
    </source>
</evidence>
<keyword evidence="2" id="KW-0677">Repeat</keyword>
<dbReference type="InterPro" id="IPR050661">
    <property type="entry name" value="BglG_antiterminators"/>
</dbReference>
<dbReference type="Gene3D" id="3.40.50.2300">
    <property type="match status" value="1"/>
</dbReference>
<dbReference type="SUPFAM" id="SSF55804">
    <property type="entry name" value="Phoshotransferase/anion transport protein"/>
    <property type="match status" value="1"/>
</dbReference>
<comment type="caution">
    <text evidence="9">The sequence shown here is derived from an EMBL/GenBank/DDBJ whole genome shotgun (WGS) entry which is preliminary data.</text>
</comment>